<dbReference type="NCBIfam" id="TIGR00084">
    <property type="entry name" value="ruvA"/>
    <property type="match status" value="1"/>
</dbReference>
<keyword evidence="2 6" id="KW-0227">DNA damage</keyword>
<dbReference type="SMART" id="SM00278">
    <property type="entry name" value="HhH1"/>
    <property type="match status" value="2"/>
</dbReference>
<dbReference type="InterPro" id="IPR010994">
    <property type="entry name" value="RuvA_2-like"/>
</dbReference>
<evidence type="ECO:0000313" key="9">
    <source>
        <dbReference type="Proteomes" id="UP000838686"/>
    </source>
</evidence>
<accession>A0ABN8GAE2</accession>
<dbReference type="InterPro" id="IPR013849">
    <property type="entry name" value="DNA_helicase_Holl-junc_RuvA_I"/>
</dbReference>
<dbReference type="GO" id="GO:0003678">
    <property type="term" value="F:DNA helicase activity"/>
    <property type="evidence" value="ECO:0007669"/>
    <property type="project" value="UniProtKB-EC"/>
</dbReference>
<dbReference type="InterPro" id="IPR036267">
    <property type="entry name" value="RuvA_C_sf"/>
</dbReference>
<dbReference type="CDD" id="cd14332">
    <property type="entry name" value="UBA_RuvA_C"/>
    <property type="match status" value="1"/>
</dbReference>
<dbReference type="SUPFAM" id="SSF50249">
    <property type="entry name" value="Nucleic acid-binding proteins"/>
    <property type="match status" value="1"/>
</dbReference>
<dbReference type="HAMAP" id="MF_00031">
    <property type="entry name" value="DNA_HJ_migration_RuvA"/>
    <property type="match status" value="1"/>
</dbReference>
<dbReference type="SUPFAM" id="SSF47781">
    <property type="entry name" value="RuvA domain 2-like"/>
    <property type="match status" value="1"/>
</dbReference>
<evidence type="ECO:0000256" key="1">
    <source>
        <dbReference type="ARBA" id="ARBA00022490"/>
    </source>
</evidence>
<keyword evidence="4 6" id="KW-0233">DNA recombination</keyword>
<keyword evidence="5 6" id="KW-0234">DNA repair</keyword>
<keyword evidence="8" id="KW-0347">Helicase</keyword>
<keyword evidence="8" id="KW-0547">Nucleotide-binding</keyword>
<keyword evidence="8" id="KW-0378">Hydrolase</keyword>
<comment type="function">
    <text evidence="6">The RuvA-RuvB-RuvC complex processes Holliday junction (HJ) DNA during genetic recombination and DNA repair, while the RuvA-RuvB complex plays an important role in the rescue of blocked DNA replication forks via replication fork reversal (RFR). RuvA specifically binds to HJ cruciform DNA, conferring on it an open structure. The RuvB hexamer acts as an ATP-dependent pump, pulling dsDNA into and through the RuvAB complex. HJ branch migration allows RuvC to scan DNA until it finds its consensus sequence, where it cleaves and resolves the cruciform DNA.</text>
</comment>
<evidence type="ECO:0000256" key="4">
    <source>
        <dbReference type="ARBA" id="ARBA00023172"/>
    </source>
</evidence>
<keyword evidence="3 6" id="KW-0238">DNA-binding</keyword>
<keyword evidence="9" id="KW-1185">Reference proteome</keyword>
<evidence type="ECO:0000313" key="8">
    <source>
        <dbReference type="EMBL" id="CAH1204259.1"/>
    </source>
</evidence>
<gene>
    <name evidence="6 8" type="primary">ruvA</name>
    <name evidence="8" type="ORF">PAECIP111893_02205</name>
</gene>
<comment type="domain">
    <text evidence="6">Has three domains with a flexible linker between the domains II and III and assumes an 'L' shape. Domain III is highly mobile and contacts RuvB.</text>
</comment>
<dbReference type="Gene3D" id="1.10.150.20">
    <property type="entry name" value="5' to 3' exonuclease, C-terminal subdomain"/>
    <property type="match status" value="1"/>
</dbReference>
<organism evidence="8 9">
    <name type="scientific">Paenibacillus plantiphilus</name>
    <dbReference type="NCBI Taxonomy" id="2905650"/>
    <lineage>
        <taxon>Bacteria</taxon>
        <taxon>Bacillati</taxon>
        <taxon>Bacillota</taxon>
        <taxon>Bacilli</taxon>
        <taxon>Bacillales</taxon>
        <taxon>Paenibacillaceae</taxon>
        <taxon>Paenibacillus</taxon>
    </lineage>
</organism>
<feature type="region of interest" description="Domain III" evidence="6">
    <location>
        <begin position="158"/>
        <end position="211"/>
    </location>
</feature>
<comment type="caution">
    <text evidence="6">Lacks conserved residue(s) required for the propagation of feature annotation.</text>
</comment>
<sequence>MIDFVRGRVIHWETEYVIVDVRDIGYQVYTPNPYSFVKNDDAVTIFTHHHVREDATLLFGFATREEQSMFRKLLEVSGIGPRVALGILAGGKPEAVAAAIQQENIAFLTKLPGIGKKTAQRMILDLKDKLDALTTGFGGAAAGLALVDMMDSGGGASEGGTAWQEAREALAALGYTAAELDRAWHVLKGTVKPDETVDALMKKALQQLFKG</sequence>
<comment type="caution">
    <text evidence="8">The sequence shown here is derived from an EMBL/GenBank/DDBJ whole genome shotgun (WGS) entry which is preliminary data.</text>
</comment>
<dbReference type="InterPro" id="IPR000085">
    <property type="entry name" value="RuvA"/>
</dbReference>
<protein>
    <recommendedName>
        <fullName evidence="6">Holliday junction branch migration complex subunit RuvA</fullName>
    </recommendedName>
</protein>
<keyword evidence="8" id="KW-0067">ATP-binding</keyword>
<evidence type="ECO:0000259" key="7">
    <source>
        <dbReference type="SMART" id="SM00278"/>
    </source>
</evidence>
<dbReference type="Gene3D" id="1.10.8.10">
    <property type="entry name" value="DNA helicase RuvA subunit, C-terminal domain"/>
    <property type="match status" value="1"/>
</dbReference>
<dbReference type="InterPro" id="IPR012340">
    <property type="entry name" value="NA-bd_OB-fold"/>
</dbReference>
<evidence type="ECO:0000256" key="5">
    <source>
        <dbReference type="ARBA" id="ARBA00023204"/>
    </source>
</evidence>
<proteinExistence type="inferred from homology"/>
<dbReference type="Pfam" id="PF14520">
    <property type="entry name" value="HHH_5"/>
    <property type="match status" value="1"/>
</dbReference>
<comment type="similarity">
    <text evidence="6">Belongs to the RuvA family.</text>
</comment>
<comment type="subcellular location">
    <subcellularLocation>
        <location evidence="6">Cytoplasm</location>
    </subcellularLocation>
</comment>
<evidence type="ECO:0000256" key="2">
    <source>
        <dbReference type="ARBA" id="ARBA00022763"/>
    </source>
</evidence>
<evidence type="ECO:0000256" key="3">
    <source>
        <dbReference type="ARBA" id="ARBA00023125"/>
    </source>
</evidence>
<dbReference type="Pfam" id="PF01330">
    <property type="entry name" value="RuvA_N"/>
    <property type="match status" value="1"/>
</dbReference>
<feature type="domain" description="Helix-hairpin-helix DNA-binding motif class 1" evidence="7">
    <location>
        <begin position="106"/>
        <end position="125"/>
    </location>
</feature>
<dbReference type="RefSeq" id="WP_236341672.1">
    <property type="nucleotide sequence ID" value="NZ_CAKMMF010000010.1"/>
</dbReference>
<dbReference type="InterPro" id="IPR003583">
    <property type="entry name" value="Hlx-hairpin-Hlx_DNA-bd_motif"/>
</dbReference>
<dbReference type="EMBL" id="CAKMMF010000010">
    <property type="protein sequence ID" value="CAH1204259.1"/>
    <property type="molecule type" value="Genomic_DNA"/>
</dbReference>
<dbReference type="Pfam" id="PF07499">
    <property type="entry name" value="RuvA_C"/>
    <property type="match status" value="1"/>
</dbReference>
<dbReference type="InterPro" id="IPR011114">
    <property type="entry name" value="RuvA_C"/>
</dbReference>
<dbReference type="Proteomes" id="UP000838686">
    <property type="component" value="Unassembled WGS sequence"/>
</dbReference>
<dbReference type="SUPFAM" id="SSF46929">
    <property type="entry name" value="DNA helicase RuvA subunit, C-terminal domain"/>
    <property type="match status" value="1"/>
</dbReference>
<dbReference type="GO" id="GO:0016787">
    <property type="term" value="F:hydrolase activity"/>
    <property type="evidence" value="ECO:0007669"/>
    <property type="project" value="UniProtKB-KW"/>
</dbReference>
<evidence type="ECO:0000256" key="6">
    <source>
        <dbReference type="HAMAP-Rule" id="MF_00031"/>
    </source>
</evidence>
<keyword evidence="1 6" id="KW-0963">Cytoplasm</keyword>
<feature type="domain" description="Helix-hairpin-helix DNA-binding motif class 1" evidence="7">
    <location>
        <begin position="71"/>
        <end position="90"/>
    </location>
</feature>
<reference evidence="8" key="1">
    <citation type="submission" date="2022-01" db="EMBL/GenBank/DDBJ databases">
        <authorList>
            <person name="Criscuolo A."/>
        </authorList>
    </citation>
    <scope>NUCLEOTIDE SEQUENCE</scope>
    <source>
        <strain evidence="8">CIP111893</strain>
    </source>
</reference>
<name>A0ABN8GAE2_9BACL</name>
<dbReference type="Gene3D" id="2.40.50.140">
    <property type="entry name" value="Nucleic acid-binding proteins"/>
    <property type="match status" value="1"/>
</dbReference>
<comment type="subunit">
    <text evidence="6">Homotetramer. Forms an RuvA(8)-RuvB(12)-Holliday junction (HJ) complex. HJ DNA is sandwiched between 2 RuvA tetramers; dsDNA enters through RuvA and exits via RuvB. An RuvB hexamer assembles on each DNA strand where it exits the tetramer. Each RuvB hexamer is contacted by two RuvA subunits (via domain III) on 2 adjacent RuvB subunits; this complex drives branch migration. In the full resolvosome a probable DNA-RuvA(4)-RuvB(12)-RuvC(2) complex forms which resolves the HJ.</text>
</comment>